<feature type="non-terminal residue" evidence="2">
    <location>
        <position position="113"/>
    </location>
</feature>
<accession>A0A9N9NI52</accession>
<dbReference type="OrthoDB" id="10561024at2759"/>
<feature type="region of interest" description="Disordered" evidence="1">
    <location>
        <begin position="79"/>
        <end position="113"/>
    </location>
</feature>
<organism evidence="2 3">
    <name type="scientific">Acaulospora morrowiae</name>
    <dbReference type="NCBI Taxonomy" id="94023"/>
    <lineage>
        <taxon>Eukaryota</taxon>
        <taxon>Fungi</taxon>
        <taxon>Fungi incertae sedis</taxon>
        <taxon>Mucoromycota</taxon>
        <taxon>Glomeromycotina</taxon>
        <taxon>Glomeromycetes</taxon>
        <taxon>Diversisporales</taxon>
        <taxon>Acaulosporaceae</taxon>
        <taxon>Acaulospora</taxon>
    </lineage>
</organism>
<protein>
    <submittedName>
        <fullName evidence="2">12760_t:CDS:1</fullName>
    </submittedName>
</protein>
<gene>
    <name evidence="2" type="ORF">AMORRO_LOCUS14245</name>
</gene>
<feature type="compositionally biased region" description="Polar residues" evidence="1">
    <location>
        <begin position="104"/>
        <end position="113"/>
    </location>
</feature>
<sequence>MATIRVHRLPCNPSFLQWERPSCLSNDKRTESVNQFWEFQDITRMTEEKSSAEVRMLQPQLTDQVQQYARSTTTKISEKFLDEKEKSSEDESEDYGVHVDSGEFPNSSLIGRN</sequence>
<evidence type="ECO:0000313" key="3">
    <source>
        <dbReference type="Proteomes" id="UP000789342"/>
    </source>
</evidence>
<evidence type="ECO:0000256" key="1">
    <source>
        <dbReference type="SAM" id="MobiDB-lite"/>
    </source>
</evidence>
<name>A0A9N9NI52_9GLOM</name>
<feature type="compositionally biased region" description="Basic and acidic residues" evidence="1">
    <location>
        <begin position="79"/>
        <end position="101"/>
    </location>
</feature>
<reference evidence="2" key="1">
    <citation type="submission" date="2021-06" db="EMBL/GenBank/DDBJ databases">
        <authorList>
            <person name="Kallberg Y."/>
            <person name="Tangrot J."/>
            <person name="Rosling A."/>
        </authorList>
    </citation>
    <scope>NUCLEOTIDE SEQUENCE</scope>
    <source>
        <strain evidence="2">CL551</strain>
    </source>
</reference>
<keyword evidence="3" id="KW-1185">Reference proteome</keyword>
<comment type="caution">
    <text evidence="2">The sequence shown here is derived from an EMBL/GenBank/DDBJ whole genome shotgun (WGS) entry which is preliminary data.</text>
</comment>
<proteinExistence type="predicted"/>
<dbReference type="Proteomes" id="UP000789342">
    <property type="component" value="Unassembled WGS sequence"/>
</dbReference>
<dbReference type="EMBL" id="CAJVPV010027446">
    <property type="protein sequence ID" value="CAG8734113.1"/>
    <property type="molecule type" value="Genomic_DNA"/>
</dbReference>
<evidence type="ECO:0000313" key="2">
    <source>
        <dbReference type="EMBL" id="CAG8734113.1"/>
    </source>
</evidence>
<dbReference type="AlphaFoldDB" id="A0A9N9NI52"/>